<dbReference type="GO" id="GO:0000145">
    <property type="term" value="C:exocyst"/>
    <property type="evidence" value="ECO:0007669"/>
    <property type="project" value="UniProtKB-UniRule"/>
</dbReference>
<protein>
    <recommendedName>
        <fullName evidence="4">Exocyst complex component Sec8</fullName>
    </recommendedName>
</protein>
<evidence type="ECO:0000256" key="2">
    <source>
        <dbReference type="ARBA" id="ARBA00022483"/>
    </source>
</evidence>
<feature type="compositionally biased region" description="Basic and acidic residues" evidence="5">
    <location>
        <begin position="1"/>
        <end position="23"/>
    </location>
</feature>
<dbReference type="InterPro" id="IPR048630">
    <property type="entry name" value="Sec8_M"/>
</dbReference>
<dbReference type="EMBL" id="MCGO01000015">
    <property type="protein sequence ID" value="ORY46953.1"/>
    <property type="molecule type" value="Genomic_DNA"/>
</dbReference>
<proteinExistence type="inferred from homology"/>
<dbReference type="AlphaFoldDB" id="A0A1Y2CIT7"/>
<dbReference type="PANTHER" id="PTHR14146:SF0">
    <property type="entry name" value="EXOCYST COMPLEX COMPONENT 4"/>
    <property type="match status" value="1"/>
</dbReference>
<feature type="domain" description="Exocyst complex component Sec8 middle helical bundle" evidence="7">
    <location>
        <begin position="340"/>
        <end position="598"/>
    </location>
</feature>
<dbReference type="GO" id="GO:0006893">
    <property type="term" value="P:Golgi to plasma membrane transport"/>
    <property type="evidence" value="ECO:0007669"/>
    <property type="project" value="TreeGrafter"/>
</dbReference>
<sequence>MFSKAQRDARERGRFRRASDAVQREAASNSADSGLETKDKEKEKEKEITPVLEEEVVVAAPAIPLKQRVISKDHLAALEPKDPRDACTLPKEVTSVMDAVRVNWDMFSNPQFNPVPHALSLLDNSVNGLDIKKFYAMHERLEQTMDVIVNDYHQAFNDSIQTFSSVVENISDSQKRVSEMKSELEWCKELLQSRKFDVFPLWVKSIQYKEMMHILDTIEMLQKVPDKIESLITGKFFFMAVTTLMSAIGILHAPEFQDIGALSNIRTHMVEVQETLHETLIDELHNHIYLKNPHSLDRIGVTLDDLKSREDLNCSFHVGSHDFDSLEFENHKLMEDLDANPEQDSFRYIKVLLECLNMIGRLPEAVEILRDRLAVEFYYTVERTIQEIDQQSKSRNNVEKRPAASTNYSAQDLVGLSDRLDDAYVLRDLLCSLYEKLETIIVGHEYVLKLINLKVYQEQIELDVYSIHEVWGTVQNEVKSLLYDYLTRTSRTTDFESAIVSMNDILKEKRSSRGNRDDAPKQLFKLSTAPNPALTAEYMKLKGVQEIINMSSVTLNDESSSAAATGIVDKYANVATTGHKLLISPDPYNVLIAFKPTMSFVQKIEMMISQKAGQFTIFLDDFILSVFLPSMEERVLEYFHEFVNGTESFVTDTNQDTAPLPLIKSVLALTALIQAMCRTLFIMPVHQLEFIKMIEMVLVKFYEKILSRYRSLMAGEQLHEDYQGVGIISAGWACEDEVVQLLLKNTYFLPGIPNLEVNKTLAESETCSEMQFKKERSFSRRELIFDSRTLQAIAHMHYSIDWFIAQIAHLRVTEKSIRRIPPLLKPRVNDIADSHASINEAQASTESLPPLIIEHEDDVQLPLNQEMTVRFDAIINYYQELSETYLFALHVEIRCHAMYYLDLAMREGSYHLESEPFEPDSYINSLNQDLIMIQETVAVALPLRKVRFLYDGLSYLIMHVLTVNLKYVKRINKYGVQKLLRNVESLQQSLTNIAAVHEKGLDHVRTYFELLNSSGADMLHYMETHKGEFTFDEYKVVLDLIFQDVLEDSNLPKKEYTECLEGLKTFFINH</sequence>
<dbReference type="STRING" id="329046.A0A1Y2CIT7"/>
<dbReference type="GO" id="GO:0015031">
    <property type="term" value="P:protein transport"/>
    <property type="evidence" value="ECO:0007669"/>
    <property type="project" value="UniProtKB-KW"/>
</dbReference>
<dbReference type="GO" id="GO:0090522">
    <property type="term" value="P:vesicle tethering involved in exocytosis"/>
    <property type="evidence" value="ECO:0007669"/>
    <property type="project" value="UniProtKB-UniRule"/>
</dbReference>
<evidence type="ECO:0000256" key="5">
    <source>
        <dbReference type="SAM" id="MobiDB-lite"/>
    </source>
</evidence>
<comment type="caution">
    <text evidence="8">The sequence shown here is derived from an EMBL/GenBank/DDBJ whole genome shotgun (WGS) entry which is preliminary data.</text>
</comment>
<dbReference type="GO" id="GO:0006612">
    <property type="term" value="P:protein targeting to membrane"/>
    <property type="evidence" value="ECO:0007669"/>
    <property type="project" value="UniProtKB-UniRule"/>
</dbReference>
<accession>A0A1Y2CIT7</accession>
<keyword evidence="1 4" id="KW-0813">Transport</keyword>
<dbReference type="OrthoDB" id="272977at2759"/>
<reference evidence="8 9" key="1">
    <citation type="submission" date="2016-07" db="EMBL/GenBank/DDBJ databases">
        <title>Pervasive Adenine N6-methylation of Active Genes in Fungi.</title>
        <authorList>
            <consortium name="DOE Joint Genome Institute"/>
            <person name="Mondo S.J."/>
            <person name="Dannebaum R.O."/>
            <person name="Kuo R.C."/>
            <person name="Labutti K."/>
            <person name="Haridas S."/>
            <person name="Kuo A."/>
            <person name="Salamov A."/>
            <person name="Ahrendt S.R."/>
            <person name="Lipzen A."/>
            <person name="Sullivan W."/>
            <person name="Andreopoulos W.B."/>
            <person name="Clum A."/>
            <person name="Lindquist E."/>
            <person name="Daum C."/>
            <person name="Ramamoorthy G.K."/>
            <person name="Gryganskyi A."/>
            <person name="Culley D."/>
            <person name="Magnuson J.K."/>
            <person name="James T.Y."/>
            <person name="O'Malley M.A."/>
            <person name="Stajich J.E."/>
            <person name="Spatafora J.W."/>
            <person name="Visel A."/>
            <person name="Grigoriev I.V."/>
        </authorList>
    </citation>
    <scope>NUCLEOTIDE SEQUENCE [LARGE SCALE GENOMIC DNA]</scope>
    <source>
        <strain evidence="8 9">JEL800</strain>
    </source>
</reference>
<evidence type="ECO:0000259" key="7">
    <source>
        <dbReference type="Pfam" id="PF20652"/>
    </source>
</evidence>
<comment type="similarity">
    <text evidence="4">Belongs to the SEC8 family.</text>
</comment>
<dbReference type="InterPro" id="IPR039682">
    <property type="entry name" value="Sec8/EXOC4"/>
</dbReference>
<dbReference type="Proteomes" id="UP000193642">
    <property type="component" value="Unassembled WGS sequence"/>
</dbReference>
<organism evidence="8 9">
    <name type="scientific">Rhizoclosmatium globosum</name>
    <dbReference type="NCBI Taxonomy" id="329046"/>
    <lineage>
        <taxon>Eukaryota</taxon>
        <taxon>Fungi</taxon>
        <taxon>Fungi incertae sedis</taxon>
        <taxon>Chytridiomycota</taxon>
        <taxon>Chytridiomycota incertae sedis</taxon>
        <taxon>Chytridiomycetes</taxon>
        <taxon>Chytridiales</taxon>
        <taxon>Chytriomycetaceae</taxon>
        <taxon>Rhizoclosmatium</taxon>
    </lineage>
</organism>
<name>A0A1Y2CIT7_9FUNG</name>
<evidence type="ECO:0000256" key="4">
    <source>
        <dbReference type="RuleBase" id="RU367079"/>
    </source>
</evidence>
<dbReference type="GO" id="GO:0006904">
    <property type="term" value="P:vesicle docking involved in exocytosis"/>
    <property type="evidence" value="ECO:0007669"/>
    <property type="project" value="InterPro"/>
</dbReference>
<gene>
    <name evidence="8" type="ORF">BCR33DRAFT_696577</name>
</gene>
<evidence type="ECO:0000259" key="6">
    <source>
        <dbReference type="Pfam" id="PF04048"/>
    </source>
</evidence>
<dbReference type="Pfam" id="PF04048">
    <property type="entry name" value="Sec8_N"/>
    <property type="match status" value="1"/>
</dbReference>
<comment type="function">
    <text evidence="4">Component of the exocyst complex involved in the docking of exocytic vesicles with fusion sites on the plasma membrane.</text>
</comment>
<feature type="domain" description="Exocyst complex component Sec8 N-terminal" evidence="6">
    <location>
        <begin position="95"/>
        <end position="230"/>
    </location>
</feature>
<dbReference type="Pfam" id="PF20652">
    <property type="entry name" value="Sec8_C"/>
    <property type="match status" value="1"/>
</dbReference>
<evidence type="ECO:0000313" key="9">
    <source>
        <dbReference type="Proteomes" id="UP000193642"/>
    </source>
</evidence>
<feature type="compositionally biased region" description="Basic and acidic residues" evidence="5">
    <location>
        <begin position="35"/>
        <end position="47"/>
    </location>
</feature>
<evidence type="ECO:0000256" key="3">
    <source>
        <dbReference type="ARBA" id="ARBA00022927"/>
    </source>
</evidence>
<keyword evidence="9" id="KW-1185">Reference proteome</keyword>
<feature type="region of interest" description="Disordered" evidence="5">
    <location>
        <begin position="1"/>
        <end position="47"/>
    </location>
</feature>
<keyword evidence="3 4" id="KW-0653">Protein transport</keyword>
<dbReference type="InterPro" id="IPR007191">
    <property type="entry name" value="Sec8_exocyst_N"/>
</dbReference>
<keyword evidence="2 4" id="KW-0268">Exocytosis</keyword>
<dbReference type="PANTHER" id="PTHR14146">
    <property type="entry name" value="EXOCYST COMPLEX COMPONENT 4"/>
    <property type="match status" value="1"/>
</dbReference>
<evidence type="ECO:0000256" key="1">
    <source>
        <dbReference type="ARBA" id="ARBA00022448"/>
    </source>
</evidence>
<evidence type="ECO:0000313" key="8">
    <source>
        <dbReference type="EMBL" id="ORY46953.1"/>
    </source>
</evidence>